<feature type="binding site" evidence="12">
    <location>
        <begin position="255"/>
        <end position="257"/>
    </location>
    <ligand>
        <name>GTP</name>
        <dbReference type="ChEBI" id="CHEBI:37565"/>
    </ligand>
</feature>
<evidence type="ECO:0000256" key="1">
    <source>
        <dbReference type="ARBA" id="ARBA00012167"/>
    </source>
</evidence>
<keyword evidence="9 12" id="KW-0501">Molybdenum cofactor biosynthesis</keyword>
<keyword evidence="8 12" id="KW-0342">GTP-binding</keyword>
<dbReference type="GO" id="GO:0051539">
    <property type="term" value="F:4 iron, 4 sulfur cluster binding"/>
    <property type="evidence" value="ECO:0007669"/>
    <property type="project" value="UniProtKB-UniRule"/>
</dbReference>
<evidence type="ECO:0000259" key="13">
    <source>
        <dbReference type="PROSITE" id="PS51918"/>
    </source>
</evidence>
<reference evidence="14 15" key="1">
    <citation type="submission" date="2016-11" db="EMBL/GenBank/DDBJ databases">
        <authorList>
            <person name="Jaros S."/>
            <person name="Januszkiewicz K."/>
            <person name="Wedrychowicz H."/>
        </authorList>
    </citation>
    <scope>NUCLEOTIDE SEQUENCE [LARGE SCALE GENOMIC DNA]</scope>
    <source>
        <strain evidence="14 15">DSM 15212</strain>
    </source>
</reference>
<comment type="catalytic activity">
    <reaction evidence="11 12">
        <text>GTP + AH2 + S-adenosyl-L-methionine = (8S)-3',8-cyclo-7,8-dihydroguanosine 5'-triphosphate + 5'-deoxyadenosine + L-methionine + A + H(+)</text>
        <dbReference type="Rhea" id="RHEA:49576"/>
        <dbReference type="ChEBI" id="CHEBI:13193"/>
        <dbReference type="ChEBI" id="CHEBI:15378"/>
        <dbReference type="ChEBI" id="CHEBI:17319"/>
        <dbReference type="ChEBI" id="CHEBI:17499"/>
        <dbReference type="ChEBI" id="CHEBI:37565"/>
        <dbReference type="ChEBI" id="CHEBI:57844"/>
        <dbReference type="ChEBI" id="CHEBI:59789"/>
        <dbReference type="ChEBI" id="CHEBI:131766"/>
        <dbReference type="EC" id="4.1.99.22"/>
    </reaction>
</comment>
<dbReference type="EMBL" id="FRAG01000004">
    <property type="protein sequence ID" value="SHJ63238.1"/>
    <property type="molecule type" value="Genomic_DNA"/>
</dbReference>
<dbReference type="PANTHER" id="PTHR22960:SF0">
    <property type="entry name" value="MOLYBDENUM COFACTOR BIOSYNTHESIS PROTEIN 1"/>
    <property type="match status" value="1"/>
</dbReference>
<feature type="binding site" evidence="12">
    <location>
        <position position="27"/>
    </location>
    <ligand>
        <name>[4Fe-4S] cluster</name>
        <dbReference type="ChEBI" id="CHEBI:49883"/>
        <label>1</label>
        <note>4Fe-4S-S-AdoMet</note>
    </ligand>
</feature>
<dbReference type="Pfam" id="PF04055">
    <property type="entry name" value="Radical_SAM"/>
    <property type="match status" value="1"/>
</dbReference>
<dbReference type="InterPro" id="IPR010505">
    <property type="entry name" value="MoaA_twitch"/>
</dbReference>
<gene>
    <name evidence="12" type="primary">moaA</name>
    <name evidence="14" type="ORF">SAMN02745912_00574</name>
</gene>
<dbReference type="InterPro" id="IPR013785">
    <property type="entry name" value="Aldolase_TIM"/>
</dbReference>
<dbReference type="STRING" id="1121301.SAMN02745912_00574"/>
<evidence type="ECO:0000256" key="8">
    <source>
        <dbReference type="ARBA" id="ARBA00023134"/>
    </source>
</evidence>
<organism evidence="14 15">
    <name type="scientific">Paramaledivibacter caminithermalis (strain DSM 15212 / CIP 107654 / DViRD3)</name>
    <name type="common">Clostridium caminithermale</name>
    <dbReference type="NCBI Taxonomy" id="1121301"/>
    <lineage>
        <taxon>Bacteria</taxon>
        <taxon>Bacillati</taxon>
        <taxon>Bacillota</taxon>
        <taxon>Clostridia</taxon>
        <taxon>Peptostreptococcales</taxon>
        <taxon>Caminicellaceae</taxon>
        <taxon>Paramaledivibacter</taxon>
    </lineage>
</organism>
<keyword evidence="3 12" id="KW-0949">S-adenosyl-L-methionine</keyword>
<dbReference type="Proteomes" id="UP000184465">
    <property type="component" value="Unassembled WGS sequence"/>
</dbReference>
<keyword evidence="7 12" id="KW-0411">Iron-sulfur</keyword>
<dbReference type="SFLD" id="SFLDG01383">
    <property type="entry name" value="cyclic_pyranopterin_phosphate"/>
    <property type="match status" value="1"/>
</dbReference>
<dbReference type="PANTHER" id="PTHR22960">
    <property type="entry name" value="MOLYBDOPTERIN COFACTOR SYNTHESIS PROTEIN A"/>
    <property type="match status" value="1"/>
</dbReference>
<dbReference type="GO" id="GO:0005525">
    <property type="term" value="F:GTP binding"/>
    <property type="evidence" value="ECO:0007669"/>
    <property type="project" value="UniProtKB-UniRule"/>
</dbReference>
<evidence type="ECO:0000256" key="12">
    <source>
        <dbReference type="HAMAP-Rule" id="MF_01225"/>
    </source>
</evidence>
<dbReference type="InterPro" id="IPR058240">
    <property type="entry name" value="rSAM_sf"/>
</dbReference>
<comment type="function">
    <text evidence="12">Catalyzes the cyclization of GTP to (8S)-3',8-cyclo-7,8-dihydroguanosine 5'-triphosphate.</text>
</comment>
<evidence type="ECO:0000256" key="11">
    <source>
        <dbReference type="ARBA" id="ARBA00048697"/>
    </source>
</evidence>
<dbReference type="SFLD" id="SFLDS00029">
    <property type="entry name" value="Radical_SAM"/>
    <property type="match status" value="1"/>
</dbReference>
<feature type="binding site" evidence="12">
    <location>
        <position position="13"/>
    </location>
    <ligand>
        <name>GTP</name>
        <dbReference type="ChEBI" id="CHEBI:37565"/>
    </ligand>
</feature>
<dbReference type="EC" id="4.1.99.22" evidence="1 12"/>
<keyword evidence="2 12" id="KW-0004">4Fe-4S</keyword>
<comment type="pathway">
    <text evidence="12">Cofactor biosynthesis; molybdopterin biosynthesis.</text>
</comment>
<feature type="binding site" evidence="12">
    <location>
        <position position="67"/>
    </location>
    <ligand>
        <name>S-adenosyl-L-methionine</name>
        <dbReference type="ChEBI" id="CHEBI:59789"/>
    </ligand>
</feature>
<dbReference type="SMART" id="SM00729">
    <property type="entry name" value="Elp3"/>
    <property type="match status" value="1"/>
</dbReference>
<feature type="binding site" evidence="12">
    <location>
        <position position="253"/>
    </location>
    <ligand>
        <name>[4Fe-4S] cluster</name>
        <dbReference type="ChEBI" id="CHEBI:49883"/>
        <label>2</label>
        <note>4Fe-4S-substrate</note>
    </ligand>
</feature>
<comment type="cofactor">
    <cofactor evidence="12">
        <name>[4Fe-4S] cluster</name>
        <dbReference type="ChEBI" id="CHEBI:49883"/>
    </cofactor>
    <text evidence="12">Binds 2 [4Fe-4S] clusters. Binds 1 [4Fe-4S] cluster coordinated with 3 cysteines and an exchangeable S-adenosyl-L-methionine and 1 [4Fe-4S] cluster coordinated with 3 cysteines and the GTP-derived substrate.</text>
</comment>
<feature type="binding site" evidence="12">
    <location>
        <position position="63"/>
    </location>
    <ligand>
        <name>GTP</name>
        <dbReference type="ChEBI" id="CHEBI:37565"/>
    </ligand>
</feature>
<keyword evidence="10 12" id="KW-0456">Lyase</keyword>
<keyword evidence="15" id="KW-1185">Reference proteome</keyword>
<dbReference type="PROSITE" id="PS51918">
    <property type="entry name" value="RADICAL_SAM"/>
    <property type="match status" value="1"/>
</dbReference>
<evidence type="ECO:0000256" key="3">
    <source>
        <dbReference type="ARBA" id="ARBA00022691"/>
    </source>
</evidence>
<evidence type="ECO:0000256" key="6">
    <source>
        <dbReference type="ARBA" id="ARBA00023004"/>
    </source>
</evidence>
<dbReference type="Pfam" id="PF06463">
    <property type="entry name" value="Mob_synth_C"/>
    <property type="match status" value="1"/>
</dbReference>
<protein>
    <recommendedName>
        <fullName evidence="1 12">GTP 3',8-cyclase</fullName>
        <ecNumber evidence="1 12">4.1.99.22</ecNumber>
    </recommendedName>
    <alternativeName>
        <fullName evidence="12">Molybdenum cofactor biosynthesis protein A</fullName>
    </alternativeName>
</protein>
<dbReference type="SFLD" id="SFLDG01067">
    <property type="entry name" value="SPASM/twitch_domain_containing"/>
    <property type="match status" value="1"/>
</dbReference>
<dbReference type="GO" id="GO:1904047">
    <property type="term" value="F:S-adenosyl-L-methionine binding"/>
    <property type="evidence" value="ECO:0007669"/>
    <property type="project" value="UniProtKB-UniRule"/>
</dbReference>
<dbReference type="CDD" id="cd01335">
    <property type="entry name" value="Radical_SAM"/>
    <property type="match status" value="1"/>
</dbReference>
<evidence type="ECO:0000256" key="2">
    <source>
        <dbReference type="ARBA" id="ARBA00022485"/>
    </source>
</evidence>
<dbReference type="InterPro" id="IPR040064">
    <property type="entry name" value="MoaA-like"/>
</dbReference>
<comment type="similarity">
    <text evidence="12">Belongs to the radical SAM superfamily. MoaA family.</text>
</comment>
<evidence type="ECO:0000256" key="9">
    <source>
        <dbReference type="ARBA" id="ARBA00023150"/>
    </source>
</evidence>
<dbReference type="GO" id="GO:0061798">
    <property type="term" value="F:GTP 3',8'-cyclase activity"/>
    <property type="evidence" value="ECO:0007669"/>
    <property type="project" value="UniProtKB-UniRule"/>
</dbReference>
<dbReference type="HAMAP" id="MF_01225_B">
    <property type="entry name" value="MoaA_B"/>
    <property type="match status" value="1"/>
</dbReference>
<dbReference type="SFLD" id="SFLDG01386">
    <property type="entry name" value="main_SPASM_domain-containing"/>
    <property type="match status" value="1"/>
</dbReference>
<dbReference type="InterPro" id="IPR006638">
    <property type="entry name" value="Elp3/MiaA/NifB-like_rSAM"/>
</dbReference>
<dbReference type="CDD" id="cd21117">
    <property type="entry name" value="Twitch_MoaA"/>
    <property type="match status" value="1"/>
</dbReference>
<dbReference type="NCBIfam" id="NF001199">
    <property type="entry name" value="PRK00164.2-1"/>
    <property type="match status" value="1"/>
</dbReference>
<evidence type="ECO:0000256" key="4">
    <source>
        <dbReference type="ARBA" id="ARBA00022723"/>
    </source>
</evidence>
<proteinExistence type="inferred from homology"/>
<sequence>MIDNIGRKINYLRISVTDLCNLRCKYCMPEEGLCKKSHEDILRIEEIEDIVREGAKIGIDKVRITGGEPLIRKGIIELIRKISKIDGIKDLAITTNGLLLKKYAKDLKDAGLNRVNISIDSLDKEKYKKITRGGDINEVLEGIQAAKKAKLTPIKLNTVLIGGFNDDEIKDFVNLTKDYEIDVRFIELMPLGEASTWAKSHFIPNTTVLERFPELMALCKEDKGSPAKYYKLPNGKGKIGLINPISNHFCSNCNRIRITSDGKIKPCLHSNYEINIRNLMKENVKLLDILRLAIESKPKEHTINEFEYEPVIRNMYQIGG</sequence>
<evidence type="ECO:0000256" key="7">
    <source>
        <dbReference type="ARBA" id="ARBA00023014"/>
    </source>
</evidence>
<evidence type="ECO:0000313" key="15">
    <source>
        <dbReference type="Proteomes" id="UP000184465"/>
    </source>
</evidence>
<feature type="binding site" evidence="12">
    <location>
        <position position="20"/>
    </location>
    <ligand>
        <name>[4Fe-4S] cluster</name>
        <dbReference type="ChEBI" id="CHEBI:49883"/>
        <label>1</label>
        <note>4Fe-4S-S-AdoMet</note>
    </ligand>
</feature>
<dbReference type="PROSITE" id="PS01305">
    <property type="entry name" value="MOAA_NIFB_PQQE"/>
    <property type="match status" value="1"/>
</dbReference>
<keyword evidence="5 12" id="KW-0547">Nucleotide-binding</keyword>
<dbReference type="GO" id="GO:0061799">
    <property type="term" value="F:cyclic pyranopterin monophosphate synthase activity"/>
    <property type="evidence" value="ECO:0007669"/>
    <property type="project" value="TreeGrafter"/>
</dbReference>
<dbReference type="GO" id="GO:0046872">
    <property type="term" value="F:metal ion binding"/>
    <property type="evidence" value="ECO:0007669"/>
    <property type="project" value="UniProtKB-KW"/>
</dbReference>
<dbReference type="InterPro" id="IPR013483">
    <property type="entry name" value="MoaA"/>
</dbReference>
<feature type="binding site" evidence="12">
    <location>
        <position position="267"/>
    </location>
    <ligand>
        <name>[4Fe-4S] cluster</name>
        <dbReference type="ChEBI" id="CHEBI:49883"/>
        <label>2</label>
        <note>4Fe-4S-substrate</note>
    </ligand>
</feature>
<keyword evidence="6 12" id="KW-0408">Iron</keyword>
<dbReference type="InterPro" id="IPR007197">
    <property type="entry name" value="rSAM"/>
</dbReference>
<dbReference type="InterPro" id="IPR000385">
    <property type="entry name" value="MoaA_NifB_PqqE_Fe-S-bd_CS"/>
</dbReference>
<feature type="binding site" evidence="12">
    <location>
        <position position="24"/>
    </location>
    <ligand>
        <name>[4Fe-4S] cluster</name>
        <dbReference type="ChEBI" id="CHEBI:49883"/>
        <label>1</label>
        <note>4Fe-4S-S-AdoMet</note>
    </ligand>
</feature>
<evidence type="ECO:0000313" key="14">
    <source>
        <dbReference type="EMBL" id="SHJ63238.1"/>
    </source>
</evidence>
<dbReference type="AlphaFoldDB" id="A0A1M6KW86"/>
<feature type="binding site" evidence="12">
    <location>
        <position position="118"/>
    </location>
    <ligand>
        <name>S-adenosyl-L-methionine</name>
        <dbReference type="ChEBI" id="CHEBI:59789"/>
    </ligand>
</feature>
<evidence type="ECO:0000256" key="10">
    <source>
        <dbReference type="ARBA" id="ARBA00023239"/>
    </source>
</evidence>
<keyword evidence="4 12" id="KW-0479">Metal-binding</keyword>
<dbReference type="UniPathway" id="UPA00344"/>
<comment type="subunit">
    <text evidence="12">Monomer and homodimer.</text>
</comment>
<name>A0A1M6KW86_PARC5</name>
<evidence type="ECO:0000256" key="5">
    <source>
        <dbReference type="ARBA" id="ARBA00022741"/>
    </source>
</evidence>
<feature type="binding site" evidence="12">
    <location>
        <position position="94"/>
    </location>
    <ligand>
        <name>GTP</name>
        <dbReference type="ChEBI" id="CHEBI:37565"/>
    </ligand>
</feature>
<dbReference type="InterPro" id="IPR050105">
    <property type="entry name" value="MoCo_biosynth_MoaA/MoaC"/>
</dbReference>
<feature type="domain" description="Radical SAM core" evidence="13">
    <location>
        <begin position="4"/>
        <end position="226"/>
    </location>
</feature>
<feature type="binding site" evidence="12">
    <location>
        <position position="155"/>
    </location>
    <ligand>
        <name>GTP</name>
        <dbReference type="ChEBI" id="CHEBI:37565"/>
    </ligand>
</feature>
<dbReference type="NCBIfam" id="TIGR02666">
    <property type="entry name" value="moaA"/>
    <property type="match status" value="1"/>
</dbReference>
<dbReference type="RefSeq" id="WP_073146864.1">
    <property type="nucleotide sequence ID" value="NZ_FRAG01000004.1"/>
</dbReference>
<accession>A0A1M6KW86</accession>
<feature type="binding site" evidence="12">
    <location>
        <position position="189"/>
    </location>
    <ligand>
        <name>S-adenosyl-L-methionine</name>
        <dbReference type="ChEBI" id="CHEBI:59789"/>
    </ligand>
</feature>
<feature type="binding site" evidence="12">
    <location>
        <position position="250"/>
    </location>
    <ligand>
        <name>[4Fe-4S] cluster</name>
        <dbReference type="ChEBI" id="CHEBI:49883"/>
        <label>2</label>
        <note>4Fe-4S-substrate</note>
    </ligand>
</feature>
<feature type="binding site" evidence="12">
    <location>
        <position position="26"/>
    </location>
    <ligand>
        <name>S-adenosyl-L-methionine</name>
        <dbReference type="ChEBI" id="CHEBI:59789"/>
    </ligand>
</feature>
<dbReference type="OrthoDB" id="9763993at2"/>
<dbReference type="GO" id="GO:0006777">
    <property type="term" value="P:Mo-molybdopterin cofactor biosynthetic process"/>
    <property type="evidence" value="ECO:0007669"/>
    <property type="project" value="UniProtKB-UniRule"/>
</dbReference>
<dbReference type="Gene3D" id="3.20.20.70">
    <property type="entry name" value="Aldolase class I"/>
    <property type="match status" value="1"/>
</dbReference>
<dbReference type="SUPFAM" id="SSF102114">
    <property type="entry name" value="Radical SAM enzymes"/>
    <property type="match status" value="1"/>
</dbReference>